<name>A0AAV9UN10_9PEZI</name>
<evidence type="ECO:0000313" key="1">
    <source>
        <dbReference type="EMBL" id="KAK6343950.1"/>
    </source>
</evidence>
<proteinExistence type="predicted"/>
<evidence type="ECO:0000313" key="2">
    <source>
        <dbReference type="Proteomes" id="UP001375240"/>
    </source>
</evidence>
<reference evidence="1 2" key="1">
    <citation type="submission" date="2019-10" db="EMBL/GenBank/DDBJ databases">
        <authorList>
            <person name="Palmer J.M."/>
        </authorList>
    </citation>
    <scope>NUCLEOTIDE SEQUENCE [LARGE SCALE GENOMIC DNA]</scope>
    <source>
        <strain evidence="1 2">TWF696</strain>
    </source>
</reference>
<dbReference type="PANTHER" id="PTHR42085:SF2">
    <property type="entry name" value="F-BOX DOMAIN-CONTAINING PROTEIN"/>
    <property type="match status" value="1"/>
</dbReference>
<dbReference type="Proteomes" id="UP001375240">
    <property type="component" value="Unassembled WGS sequence"/>
</dbReference>
<keyword evidence="2" id="KW-1185">Reference proteome</keyword>
<comment type="caution">
    <text evidence="1">The sequence shown here is derived from an EMBL/GenBank/DDBJ whole genome shotgun (WGS) entry which is preliminary data.</text>
</comment>
<organism evidence="1 2">
    <name type="scientific">Orbilia brochopaga</name>
    <dbReference type="NCBI Taxonomy" id="3140254"/>
    <lineage>
        <taxon>Eukaryota</taxon>
        <taxon>Fungi</taxon>
        <taxon>Dikarya</taxon>
        <taxon>Ascomycota</taxon>
        <taxon>Pezizomycotina</taxon>
        <taxon>Orbiliomycetes</taxon>
        <taxon>Orbiliales</taxon>
        <taxon>Orbiliaceae</taxon>
        <taxon>Orbilia</taxon>
    </lineage>
</organism>
<dbReference type="InterPro" id="IPR038883">
    <property type="entry name" value="AN11006-like"/>
</dbReference>
<gene>
    <name evidence="1" type="ORF">TWF696_007603</name>
</gene>
<protein>
    <submittedName>
        <fullName evidence="1">Uncharacterized protein</fullName>
    </submittedName>
</protein>
<dbReference type="AlphaFoldDB" id="A0AAV9UN10"/>
<sequence length="388" mass="44883">MWTVADLLKTVRRAARSVQRVFAPKPKPKTPLTFLALPREIRDEIYSYLIRFDNEPLVPPDTPAYTLPLFRGVNLPLPWGTAIFRVNKQIHDEATHMFYSRNVFPVRIVVGGRQHAGLHGISLEVDCTTPWEDLRFDFVEYGIPGRVSGRWLDESSNYNQGSTTSKFMNTNEAQMPVFPSPRYRALIRKLRVEIIDLRSEGVRTRLLKRQHRLVLRQLLIPFTARLRRVLAEAGDNVHMGINFQILDDSIILDDDEQYTGSMRHLGAQLIEIAWPLTRELWKCGGFQAPVWISQAAFLRLKDEVFEEIGREPGLTVQERKEIEKIAPLPGHWLLWAMNRGRLMLMAQGMEEEAQVKYVIPEQDRGDMGPLKVVGESKAEIKRRFFRLF</sequence>
<accession>A0AAV9UN10</accession>
<dbReference type="EMBL" id="JAVHNQ010000006">
    <property type="protein sequence ID" value="KAK6343950.1"/>
    <property type="molecule type" value="Genomic_DNA"/>
</dbReference>
<dbReference type="PANTHER" id="PTHR42085">
    <property type="entry name" value="F-BOX DOMAIN-CONTAINING PROTEIN"/>
    <property type="match status" value="1"/>
</dbReference>